<dbReference type="InterPro" id="IPR001320">
    <property type="entry name" value="Iontro_rcpt_C"/>
</dbReference>
<feature type="region of interest" description="Disordered" evidence="13">
    <location>
        <begin position="1"/>
        <end position="25"/>
    </location>
</feature>
<feature type="transmembrane region" description="Helical" evidence="14">
    <location>
        <begin position="146"/>
        <end position="165"/>
    </location>
</feature>
<dbReference type="FunFam" id="1.10.287.70:FF:000143">
    <property type="entry name" value="Probable glutamate receptor"/>
    <property type="match status" value="1"/>
</dbReference>
<dbReference type="Pfam" id="PF00060">
    <property type="entry name" value="Lig_chan"/>
    <property type="match status" value="1"/>
</dbReference>
<evidence type="ECO:0000259" key="15">
    <source>
        <dbReference type="Pfam" id="PF00060"/>
    </source>
</evidence>
<proteinExistence type="inferred from homology"/>
<feature type="transmembrane region" description="Helical" evidence="14">
    <location>
        <begin position="415"/>
        <end position="440"/>
    </location>
</feature>
<dbReference type="InterPro" id="IPR019594">
    <property type="entry name" value="Glu/Gly-bd"/>
</dbReference>
<evidence type="ECO:0000256" key="14">
    <source>
        <dbReference type="SAM" id="Phobius"/>
    </source>
</evidence>
<dbReference type="OrthoDB" id="5984008at2759"/>
<dbReference type="PANTHER" id="PTHR42643">
    <property type="entry name" value="IONOTROPIC RECEPTOR 20A-RELATED"/>
    <property type="match status" value="1"/>
</dbReference>
<evidence type="ECO:0000313" key="18">
    <source>
        <dbReference type="Proteomes" id="UP000215335"/>
    </source>
</evidence>
<evidence type="ECO:0000256" key="8">
    <source>
        <dbReference type="ARBA" id="ARBA00023136"/>
    </source>
</evidence>
<evidence type="ECO:0000313" key="17">
    <source>
        <dbReference type="EMBL" id="OXU27703.1"/>
    </source>
</evidence>
<evidence type="ECO:0000256" key="5">
    <source>
        <dbReference type="ARBA" id="ARBA00022692"/>
    </source>
</evidence>
<dbReference type="Gene3D" id="1.10.287.70">
    <property type="match status" value="1"/>
</dbReference>
<dbReference type="STRING" id="543379.A0A232FB81"/>
<evidence type="ECO:0000256" key="7">
    <source>
        <dbReference type="ARBA" id="ARBA00023065"/>
    </source>
</evidence>
<feature type="domain" description="Ionotropic glutamate receptor L-glutamate and glycine-binding" evidence="16">
    <location>
        <begin position="26"/>
        <end position="129"/>
    </location>
</feature>
<keyword evidence="5 14" id="KW-0812">Transmembrane</keyword>
<evidence type="ECO:0000256" key="9">
    <source>
        <dbReference type="ARBA" id="ARBA00023170"/>
    </source>
</evidence>
<dbReference type="EMBL" id="NNAY01000554">
    <property type="protein sequence ID" value="OXU27703.1"/>
    <property type="molecule type" value="Genomic_DNA"/>
</dbReference>
<keyword evidence="11" id="KW-1071">Ligand-gated ion channel</keyword>
<comment type="subcellular location">
    <subcellularLocation>
        <location evidence="1">Cell membrane</location>
        <topology evidence="1">Multi-pass membrane protein</topology>
    </subcellularLocation>
</comment>
<evidence type="ECO:0000256" key="10">
    <source>
        <dbReference type="ARBA" id="ARBA00023180"/>
    </source>
</evidence>
<evidence type="ECO:0000256" key="13">
    <source>
        <dbReference type="SAM" id="MobiDB-lite"/>
    </source>
</evidence>
<keyword evidence="3" id="KW-0813">Transport</keyword>
<keyword evidence="8 14" id="KW-0472">Membrane</keyword>
<feature type="compositionally biased region" description="Polar residues" evidence="13">
    <location>
        <begin position="1"/>
        <end position="10"/>
    </location>
</feature>
<dbReference type="PANTHER" id="PTHR42643:SF24">
    <property type="entry name" value="IONOTROPIC RECEPTOR 60A"/>
    <property type="match status" value="1"/>
</dbReference>
<evidence type="ECO:0000256" key="1">
    <source>
        <dbReference type="ARBA" id="ARBA00004651"/>
    </source>
</evidence>
<keyword evidence="7" id="KW-0406">Ion transport</keyword>
<dbReference type="Gene3D" id="3.40.190.10">
    <property type="entry name" value="Periplasmic binding protein-like II"/>
    <property type="match status" value="1"/>
</dbReference>
<keyword evidence="4" id="KW-1003">Cell membrane</keyword>
<protein>
    <recommendedName>
        <fullName evidence="19">Ionotropic glutamate receptor C-terminal domain-containing protein</fullName>
    </recommendedName>
</protein>
<evidence type="ECO:0000256" key="3">
    <source>
        <dbReference type="ARBA" id="ARBA00022448"/>
    </source>
</evidence>
<evidence type="ECO:0008006" key="19">
    <source>
        <dbReference type="Google" id="ProtNLM"/>
    </source>
</evidence>
<keyword evidence="10" id="KW-0325">Glycoprotein</keyword>
<dbReference type="GO" id="GO:0005886">
    <property type="term" value="C:plasma membrane"/>
    <property type="evidence" value="ECO:0007669"/>
    <property type="project" value="UniProtKB-SubCell"/>
</dbReference>
<feature type="transmembrane region" description="Helical" evidence="14">
    <location>
        <begin position="177"/>
        <end position="194"/>
    </location>
</feature>
<keyword evidence="6 14" id="KW-1133">Transmembrane helix</keyword>
<dbReference type="InterPro" id="IPR052192">
    <property type="entry name" value="Insect_Ionotropic_Sensory_Rcpt"/>
</dbReference>
<feature type="domain" description="Ionotropic glutamate receptor C-terminal" evidence="15">
    <location>
        <begin position="143"/>
        <end position="420"/>
    </location>
</feature>
<evidence type="ECO:0000256" key="11">
    <source>
        <dbReference type="ARBA" id="ARBA00023286"/>
    </source>
</evidence>
<organism evidence="17 18">
    <name type="scientific">Trichomalopsis sarcophagae</name>
    <dbReference type="NCBI Taxonomy" id="543379"/>
    <lineage>
        <taxon>Eukaryota</taxon>
        <taxon>Metazoa</taxon>
        <taxon>Ecdysozoa</taxon>
        <taxon>Arthropoda</taxon>
        <taxon>Hexapoda</taxon>
        <taxon>Insecta</taxon>
        <taxon>Pterygota</taxon>
        <taxon>Neoptera</taxon>
        <taxon>Endopterygota</taxon>
        <taxon>Hymenoptera</taxon>
        <taxon>Apocrita</taxon>
        <taxon>Proctotrupomorpha</taxon>
        <taxon>Chalcidoidea</taxon>
        <taxon>Pteromalidae</taxon>
        <taxon>Pteromalinae</taxon>
        <taxon>Trichomalopsis</taxon>
    </lineage>
</organism>
<dbReference type="Proteomes" id="UP000215335">
    <property type="component" value="Unassembled WGS sequence"/>
</dbReference>
<accession>A0A232FB81</accession>
<name>A0A232FB81_9HYME</name>
<comment type="similarity">
    <text evidence="2">Belongs to the glutamate-gated ion channel (TC 1.A.10.1) family.</text>
</comment>
<gene>
    <name evidence="17" type="ORF">TSAR_006925</name>
</gene>
<evidence type="ECO:0000256" key="2">
    <source>
        <dbReference type="ARBA" id="ARBA00008685"/>
    </source>
</evidence>
<evidence type="ECO:0000259" key="16">
    <source>
        <dbReference type="Pfam" id="PF10613"/>
    </source>
</evidence>
<feature type="transmembrane region" description="Helical" evidence="14">
    <location>
        <begin position="214"/>
        <end position="235"/>
    </location>
</feature>
<dbReference type="GO" id="GO:0015276">
    <property type="term" value="F:ligand-gated monoatomic ion channel activity"/>
    <property type="evidence" value="ECO:0007669"/>
    <property type="project" value="InterPro"/>
</dbReference>
<evidence type="ECO:0000256" key="4">
    <source>
        <dbReference type="ARBA" id="ARBA00022475"/>
    </source>
</evidence>
<dbReference type="SUPFAM" id="SSF53850">
    <property type="entry name" value="Periplasmic binding protein-like II"/>
    <property type="match status" value="1"/>
</dbReference>
<reference evidence="17 18" key="1">
    <citation type="journal article" date="2017" name="Curr. Biol.">
        <title>The Evolution of Venom by Co-option of Single-Copy Genes.</title>
        <authorList>
            <person name="Martinson E.O."/>
            <person name="Mrinalini"/>
            <person name="Kelkar Y.D."/>
            <person name="Chang C.H."/>
            <person name="Werren J.H."/>
        </authorList>
    </citation>
    <scope>NUCLEOTIDE SEQUENCE [LARGE SCALE GENOMIC DNA]</scope>
    <source>
        <strain evidence="17 18">Alberta</strain>
        <tissue evidence="17">Whole body</tissue>
    </source>
</reference>
<dbReference type="GO" id="GO:0050906">
    <property type="term" value="P:detection of stimulus involved in sensory perception"/>
    <property type="evidence" value="ECO:0007669"/>
    <property type="project" value="UniProtKB-ARBA"/>
</dbReference>
<dbReference type="AlphaFoldDB" id="A0A232FB81"/>
<comment type="caution">
    <text evidence="17">The sequence shown here is derived from an EMBL/GenBank/DDBJ whole genome shotgun (WGS) entry which is preliminary data.</text>
</comment>
<dbReference type="Pfam" id="PF10613">
    <property type="entry name" value="Lig_chan-Glu_bd"/>
    <property type="match status" value="1"/>
</dbReference>
<keyword evidence="9" id="KW-0675">Receptor</keyword>
<evidence type="ECO:0000256" key="12">
    <source>
        <dbReference type="ARBA" id="ARBA00023303"/>
    </source>
</evidence>
<evidence type="ECO:0000256" key="6">
    <source>
        <dbReference type="ARBA" id="ARBA00022989"/>
    </source>
</evidence>
<keyword evidence="12" id="KW-0407">Ion channel</keyword>
<keyword evidence="18" id="KW-1185">Reference proteome</keyword>
<sequence length="528" mass="60848">MQHFNPSRSGNAAMGSQDEPPPFPSHIKITTYNDWPFSRYREENGTIIGEGFAFELLKLLIRKFNFTYTIVPPREDIIGNEERGMLQQIYDGEVDMAVAFIPILSSFRNICDYSAPLDEMDTTFLLKRPGTSATGSGLTAPFSTKVWYLILISLLVVGPTIYLIIYLRGKFARDEKAEKFTFLTCMWFVYGALLKQGTTASPMGDSTRLVFATWWIFITILTSFYTANLTAFLTLSRFTLGVNSLNELVYGRYSWVIVNGRSIHTLLPIESDDTRMLVKSKSWGYGYVTREYNMSYNNILKKVKDGRVFILERTLAQMAIFEDYRNKTRDAMDEERKCTYVISESNVLARSRGFAFPLGSTIKQHVNSEMIPAVEGGLVKHFKLEKLPQAQICPLNLKSKERRLKVSDLMMTYKVVFAGMGVGVIIFLMELFTIFIRWVARHEAFRNCCRRNEVKGPSEPEDPWDYPKKSDTNFWIRTPPPVYQMNEEVSHKTYSINGRDYYIVKEETGDQRLIPIRTPSAYLFQYIH</sequence>